<reference evidence="3 4" key="1">
    <citation type="journal article" date="2014" name="Genome Announc.">
        <title>Draft Genome Sequences of Marine Flavobacterium Algibacter lectus Strains SS8 and NR4.</title>
        <authorList>
            <person name="Takatani N."/>
            <person name="Nakanishi M."/>
            <person name="Meirelles P."/>
            <person name="Mino S."/>
            <person name="Suda W."/>
            <person name="Oshima K."/>
            <person name="Hattori M."/>
            <person name="Ohkuma M."/>
            <person name="Hosokawa M."/>
            <person name="Miyashita K."/>
            <person name="Thompson F.L."/>
            <person name="Niwa A."/>
            <person name="Sawabe T."/>
            <person name="Sawabe T."/>
        </authorList>
    </citation>
    <scope>NUCLEOTIDE SEQUENCE [LARGE SCALE GENOMIC DNA]</scope>
    <source>
        <strain evidence="2">JCM 19274</strain>
        <strain evidence="1 4">JCM 19300</strain>
        <strain evidence="3">JCM19274</strain>
    </source>
</reference>
<dbReference type="AlphaFoldDB" id="A0A090V7X6"/>
<dbReference type="Proteomes" id="UP000029644">
    <property type="component" value="Unassembled WGS sequence"/>
</dbReference>
<accession>A0A090V7X6</accession>
<evidence type="ECO:0000313" key="2">
    <source>
        <dbReference type="EMBL" id="GAL78857.1"/>
    </source>
</evidence>
<dbReference type="PROSITE" id="PS51257">
    <property type="entry name" value="PROKAR_LIPOPROTEIN"/>
    <property type="match status" value="1"/>
</dbReference>
<dbReference type="EMBL" id="BBNU01000004">
    <property type="protein sequence ID" value="GAL78857.1"/>
    <property type="molecule type" value="Genomic_DNA"/>
</dbReference>
<dbReference type="EMBL" id="BBNQ01000001">
    <property type="protein sequence ID" value="GAL60960.1"/>
    <property type="molecule type" value="Genomic_DNA"/>
</dbReference>
<dbReference type="Proteomes" id="UP000029643">
    <property type="component" value="Unassembled WGS sequence"/>
</dbReference>
<evidence type="ECO:0000313" key="3">
    <source>
        <dbReference type="Proteomes" id="UP000029643"/>
    </source>
</evidence>
<comment type="caution">
    <text evidence="1">The sequence shown here is derived from an EMBL/GenBank/DDBJ whole genome shotgun (WGS) entry which is preliminary data.</text>
</comment>
<proteinExistence type="predicted"/>
<organism evidence="1 4">
    <name type="scientific">Algibacter lectus</name>
    <dbReference type="NCBI Taxonomy" id="221126"/>
    <lineage>
        <taxon>Bacteria</taxon>
        <taxon>Pseudomonadati</taxon>
        <taxon>Bacteroidota</taxon>
        <taxon>Flavobacteriia</taxon>
        <taxon>Flavobacteriales</taxon>
        <taxon>Flavobacteriaceae</taxon>
        <taxon>Algibacter</taxon>
    </lineage>
</organism>
<dbReference type="RefSeq" id="WP_042496600.1">
    <property type="nucleotide sequence ID" value="NZ_BBNQ01000001.1"/>
</dbReference>
<evidence type="ECO:0000313" key="1">
    <source>
        <dbReference type="EMBL" id="GAL60960.1"/>
    </source>
</evidence>
<sequence length="70" mass="7835">MTHTKTILAIATVFTMMFSCSKNDDNTVDNVPSYVRFNFLTNSNNEPLEYPQVSSAIIPSVSYTTQVLIL</sequence>
<protein>
    <submittedName>
        <fullName evidence="1">Uncharacterized protein</fullName>
    </submittedName>
</protein>
<name>A0A090V7X6_9FLAO</name>
<gene>
    <name evidence="2" type="ORF">JCM19274_3415</name>
    <name evidence="1" type="ORF">JCM19300_3898</name>
</gene>
<evidence type="ECO:0000313" key="4">
    <source>
        <dbReference type="Proteomes" id="UP000029644"/>
    </source>
</evidence>